<dbReference type="RefSeq" id="WP_087645719.1">
    <property type="nucleotide sequence ID" value="NZ_FCON02000037.1"/>
</dbReference>
<feature type="domain" description="dTDP-4-dehydro-6-deoxy-alpha-D-glucopyranose 2,3-dehydratase" evidence="1">
    <location>
        <begin position="256"/>
        <end position="420"/>
    </location>
</feature>
<evidence type="ECO:0000313" key="3">
    <source>
        <dbReference type="Proteomes" id="UP000054770"/>
    </source>
</evidence>
<dbReference type="InterPro" id="IPR038153">
    <property type="entry name" value="EvaA-like_sf"/>
</dbReference>
<dbReference type="OrthoDB" id="9814961at2"/>
<dbReference type="GO" id="GO:0016829">
    <property type="term" value="F:lyase activity"/>
    <property type="evidence" value="ECO:0007669"/>
    <property type="project" value="InterPro"/>
</dbReference>
<evidence type="ECO:0000313" key="2">
    <source>
        <dbReference type="EMBL" id="SAL65481.1"/>
    </source>
</evidence>
<proteinExistence type="predicted"/>
<gene>
    <name evidence="2" type="ORF">AWB68_03625</name>
</gene>
<dbReference type="Proteomes" id="UP000054770">
    <property type="component" value="Unassembled WGS sequence"/>
</dbReference>
<keyword evidence="3" id="KW-1185">Reference proteome</keyword>
<evidence type="ECO:0000259" key="1">
    <source>
        <dbReference type="Pfam" id="PF03559"/>
    </source>
</evidence>
<dbReference type="Gene3D" id="3.90.79.40">
    <property type="entry name" value="EvaA sugar 2,3-dehydratase subunit"/>
    <property type="match status" value="2"/>
</dbReference>
<dbReference type="AlphaFoldDB" id="A0A158JAS8"/>
<protein>
    <submittedName>
        <fullName evidence="2">NDP-hexose 2,3-dehydratase</fullName>
    </submittedName>
</protein>
<dbReference type="EMBL" id="FCON02000037">
    <property type="protein sequence ID" value="SAL65481.1"/>
    <property type="molecule type" value="Genomic_DNA"/>
</dbReference>
<sequence>MLKDGALLTSVEAVQNWVEDIRVADRTRVVPGSLARSSAWALTDGRIRHASGRFFNVVGLEWAHDGVLQRQPFIEQREIGTLGFIARPRGDTLDLLVHAKAEPGNVGIVQLAPTCQATASNRDRVHGGDLPPFSGYFDDVAGDVLCDTLQSEQGSRFLGKLNRNIFVVDDVDVGDPLHRWISLELFKELLSVDFLVNTDARSVLCCLDWRTLPTHGGAGRGDFSRAVRQSLDSEARPLILQEADARLDSVKQGAPTTERRPVEHLDGWAFDANDSVTMTNGKLALRHVRVHCATRETPEWDQPTLHTLEEQVVELLCRSRDGILEFGFCPRWEAGLVKGAELGPTFFRRPTEPATSGLIQARVRQSDEGGRFYRTTNDYRIVEITAPADDDPFLWLRLSEVQAAMHAGIFNNEGRSALSVILSHL</sequence>
<name>A0A158JAS8_9BURK</name>
<dbReference type="Pfam" id="PF03559">
    <property type="entry name" value="Hexose_dehydrat"/>
    <property type="match status" value="2"/>
</dbReference>
<accession>A0A158JAS8</accession>
<feature type="domain" description="dTDP-4-dehydro-6-deoxy-alpha-D-glucopyranose 2,3-dehydratase" evidence="1">
    <location>
        <begin position="13"/>
        <end position="207"/>
    </location>
</feature>
<organism evidence="2 3">
    <name type="scientific">Caballeronia choica</name>
    <dbReference type="NCBI Taxonomy" id="326476"/>
    <lineage>
        <taxon>Bacteria</taxon>
        <taxon>Pseudomonadati</taxon>
        <taxon>Pseudomonadota</taxon>
        <taxon>Betaproteobacteria</taxon>
        <taxon>Burkholderiales</taxon>
        <taxon>Burkholderiaceae</taxon>
        <taxon>Caballeronia</taxon>
    </lineage>
</organism>
<reference evidence="2" key="1">
    <citation type="submission" date="2016-01" db="EMBL/GenBank/DDBJ databases">
        <authorList>
            <person name="Peeters C."/>
        </authorList>
    </citation>
    <scope>NUCLEOTIDE SEQUENCE [LARGE SCALE GENOMIC DNA]</scope>
    <source>
        <strain evidence="2">LMG 22940</strain>
    </source>
</reference>
<dbReference type="InterPro" id="IPR005212">
    <property type="entry name" value="EvaA-like"/>
</dbReference>
<comment type="caution">
    <text evidence="2">The sequence shown here is derived from an EMBL/GenBank/DDBJ whole genome shotgun (WGS) entry which is preliminary data.</text>
</comment>